<protein>
    <submittedName>
        <fullName evidence="7">Plastid ferredoxin-thioredoxin reductase variable chain subunit A</fullName>
    </submittedName>
</protein>
<evidence type="ECO:0000256" key="2">
    <source>
        <dbReference type="ARBA" id="ARBA00026011"/>
    </source>
</evidence>
<reference evidence="7" key="1">
    <citation type="journal article" date="2004" name="Eukaryot. Cell">
        <title>Nucleus-encoded genes for plastid-targeted proteins in Helicosporidium: functional diversity of a cryptic plastid in a parasitic alga.</title>
        <authorList>
            <person name="de Koning A.P."/>
            <person name="Keeling P.J."/>
        </authorList>
    </citation>
    <scope>NUCLEOTIDE SEQUENCE</scope>
</reference>
<dbReference type="PANTHER" id="PTHR46937">
    <property type="entry name" value="FERREDOXIN-THIOREDOXIN REDUCTASE, VARIABLE CHAIN"/>
    <property type="match status" value="1"/>
</dbReference>
<name>Q5YBD3_HELSJ</name>
<feature type="compositionally biased region" description="Polar residues" evidence="5">
    <location>
        <begin position="19"/>
        <end position="29"/>
    </location>
</feature>
<dbReference type="PANTHER" id="PTHR46937:SF4">
    <property type="entry name" value="FERREDOXIN-THIOREDOXIN REDUCTASE SUBUNIT A1, CHLOROPLASTIC"/>
    <property type="match status" value="1"/>
</dbReference>
<evidence type="ECO:0000256" key="5">
    <source>
        <dbReference type="SAM" id="MobiDB-lite"/>
    </source>
</evidence>
<dbReference type="EMBL" id="AY596492">
    <property type="protein sequence ID" value="AAU93930.1"/>
    <property type="molecule type" value="mRNA"/>
</dbReference>
<evidence type="ECO:0000259" key="6">
    <source>
        <dbReference type="Pfam" id="PF02941"/>
    </source>
</evidence>
<organism evidence="7">
    <name type="scientific">Helicosporidium sp. subsp. Simulium jonesii</name>
    <name type="common">Green alga</name>
    <dbReference type="NCBI Taxonomy" id="145475"/>
    <lineage>
        <taxon>Eukaryota</taxon>
        <taxon>Viridiplantae</taxon>
        <taxon>Chlorophyta</taxon>
        <taxon>core chlorophytes</taxon>
        <taxon>Trebouxiophyceae</taxon>
        <taxon>Chlorellales</taxon>
        <taxon>Chlorellaceae</taxon>
        <taxon>Helicosporidium</taxon>
    </lineage>
</organism>
<evidence type="ECO:0000256" key="3">
    <source>
        <dbReference type="ARBA" id="ARBA00034474"/>
    </source>
</evidence>
<sequence>MHLALSVARGPVRPRAKSVTASAGQSATERSPPLREGATVRVTSPITVWHVPKFRKGMNVQGLQGKIMQNVSVFRGVPLSPSKPWKVAIDAKDPAGQAFKFVMHLGDEEMEVLN</sequence>
<evidence type="ECO:0000256" key="1">
    <source>
        <dbReference type="ARBA" id="ARBA00023002"/>
    </source>
</evidence>
<evidence type="ECO:0000313" key="7">
    <source>
        <dbReference type="EMBL" id="AAU93930.1"/>
    </source>
</evidence>
<dbReference type="InterPro" id="IPR008990">
    <property type="entry name" value="Elect_transpt_acc-like_dom_sf"/>
</dbReference>
<proteinExistence type="evidence at transcript level"/>
<dbReference type="GO" id="GO:0016491">
    <property type="term" value="F:oxidoreductase activity"/>
    <property type="evidence" value="ECO:0007669"/>
    <property type="project" value="UniProtKB-KW"/>
</dbReference>
<comment type="similarity">
    <text evidence="4">Belongs to the ferredoxin thioredoxin reductase alpha subunit family.</text>
</comment>
<comment type="function">
    <text evidence="3">Variable subunit of the ferredoxin-thioredoxin reductase (FTR), which catalyzes the two-electron reduction of thioredoxins by the electrons provided by reduced ferredoxin.</text>
</comment>
<feature type="region of interest" description="Disordered" evidence="5">
    <location>
        <begin position="1"/>
        <end position="36"/>
    </location>
</feature>
<comment type="subunit">
    <text evidence="2">Heterodimer of subunit A (variable subunit) and subunit B (catalytic subunit). Heterodimeric FTR forms a complex with ferredoxin and thioredoxin.</text>
</comment>
<feature type="domain" description="Ferredoxin thioredoxin reductase alpha chain" evidence="6">
    <location>
        <begin position="37"/>
        <end position="109"/>
    </location>
</feature>
<evidence type="ECO:0000256" key="4">
    <source>
        <dbReference type="ARBA" id="ARBA00034490"/>
    </source>
</evidence>
<dbReference type="InterPro" id="IPR044166">
    <property type="entry name" value="FTRV"/>
</dbReference>
<accession>Q5YBD3</accession>
<dbReference type="SUPFAM" id="SSF50090">
    <property type="entry name" value="Electron transport accessory proteins"/>
    <property type="match status" value="1"/>
</dbReference>
<dbReference type="AlphaFoldDB" id="Q5YBD3"/>
<dbReference type="Pfam" id="PF02941">
    <property type="entry name" value="FeThRed_A"/>
    <property type="match status" value="1"/>
</dbReference>
<keyword evidence="1" id="KW-0560">Oxidoreductase</keyword>
<dbReference type="GO" id="GO:0015979">
    <property type="term" value="P:photosynthesis"/>
    <property type="evidence" value="ECO:0007669"/>
    <property type="project" value="InterPro"/>
</dbReference>
<dbReference type="InterPro" id="IPR004207">
    <property type="entry name" value="Fd_thioredoxin_Rdtase_alpha"/>
</dbReference>
<dbReference type="Gene3D" id="2.30.30.50">
    <property type="match status" value="1"/>
</dbReference>